<dbReference type="GO" id="GO:0017136">
    <property type="term" value="F:histone deacetylase activity, NAD-dependent"/>
    <property type="evidence" value="ECO:0007669"/>
    <property type="project" value="TreeGrafter"/>
</dbReference>
<keyword evidence="2" id="KW-0520">NAD</keyword>
<proteinExistence type="predicted"/>
<comment type="caution">
    <text evidence="4">The sequence shown here is derived from an EMBL/GenBank/DDBJ whole genome shotgun (WGS) entry which is preliminary data.</text>
</comment>
<keyword evidence="1" id="KW-0808">Transferase</keyword>
<dbReference type="GO" id="GO:0070403">
    <property type="term" value="F:NAD+ binding"/>
    <property type="evidence" value="ECO:0007669"/>
    <property type="project" value="InterPro"/>
</dbReference>
<dbReference type="PANTHER" id="PTHR11085">
    <property type="entry name" value="NAD-DEPENDENT PROTEIN DEACYLASE SIRTUIN-5, MITOCHONDRIAL-RELATED"/>
    <property type="match status" value="1"/>
</dbReference>
<dbReference type="SUPFAM" id="SSF52467">
    <property type="entry name" value="DHS-like NAD/FAD-binding domain"/>
    <property type="match status" value="1"/>
</dbReference>
<evidence type="ECO:0000256" key="2">
    <source>
        <dbReference type="ARBA" id="ARBA00023027"/>
    </source>
</evidence>
<dbReference type="PROSITE" id="PS50305">
    <property type="entry name" value="SIRTUIN"/>
    <property type="match status" value="1"/>
</dbReference>
<dbReference type="Pfam" id="PF02146">
    <property type="entry name" value="SIR2"/>
    <property type="match status" value="2"/>
</dbReference>
<dbReference type="InterPro" id="IPR026590">
    <property type="entry name" value="Ssirtuin_cat_dom"/>
</dbReference>
<evidence type="ECO:0000256" key="1">
    <source>
        <dbReference type="ARBA" id="ARBA00022679"/>
    </source>
</evidence>
<evidence type="ECO:0000259" key="3">
    <source>
        <dbReference type="PROSITE" id="PS50305"/>
    </source>
</evidence>
<reference evidence="4" key="1">
    <citation type="journal article" date="2014" name="Front. Microbiol.">
        <title>High frequency of phylogenetically diverse reductive dehalogenase-homologous genes in deep subseafloor sedimentary metagenomes.</title>
        <authorList>
            <person name="Kawai M."/>
            <person name="Futagami T."/>
            <person name="Toyoda A."/>
            <person name="Takaki Y."/>
            <person name="Nishi S."/>
            <person name="Hori S."/>
            <person name="Arai W."/>
            <person name="Tsubouchi T."/>
            <person name="Morono Y."/>
            <person name="Uchiyama I."/>
            <person name="Ito T."/>
            <person name="Fujiyama A."/>
            <person name="Inagaki F."/>
            <person name="Takami H."/>
        </authorList>
    </citation>
    <scope>NUCLEOTIDE SEQUENCE</scope>
    <source>
        <strain evidence="4">Expedition CK06-06</strain>
    </source>
</reference>
<feature type="domain" description="Deacetylase sirtuin-type" evidence="3">
    <location>
        <begin position="1"/>
        <end position="216"/>
    </location>
</feature>
<dbReference type="EMBL" id="BARS01027826">
    <property type="protein sequence ID" value="GAG01442.1"/>
    <property type="molecule type" value="Genomic_DNA"/>
</dbReference>
<sequence length="219" mass="24305">KWMYLSKYLVVFTGAGISTESGLRDFRGPDGLWTRRDKGLSTPKQDFTDAEPNTGHNAITELQNLGKLEFLISQNVDNLHLKSGIKPELLAELHGNMTKVRCEQCEFKMDRIEGESECPLCSGKLVPSVVNFGQSLPEKDLRESHEHSKMCDLFLVVGSSLVVYPAADMPRVALQVGAKLAIINQGETPYDKETHLRFTEAIGEVLPPAIEQLKTMMSG</sequence>
<protein>
    <recommendedName>
        <fullName evidence="3">Deacetylase sirtuin-type domain-containing protein</fullName>
    </recommendedName>
</protein>
<dbReference type="AlphaFoldDB" id="X0UQA0"/>
<dbReference type="InterPro" id="IPR029035">
    <property type="entry name" value="DHS-like_NAD/FAD-binding_dom"/>
</dbReference>
<organism evidence="4">
    <name type="scientific">marine sediment metagenome</name>
    <dbReference type="NCBI Taxonomy" id="412755"/>
    <lineage>
        <taxon>unclassified sequences</taxon>
        <taxon>metagenomes</taxon>
        <taxon>ecological metagenomes</taxon>
    </lineage>
</organism>
<accession>X0UQA0</accession>
<feature type="non-terminal residue" evidence="4">
    <location>
        <position position="1"/>
    </location>
</feature>
<dbReference type="Gene3D" id="2.20.28.200">
    <property type="match status" value="1"/>
</dbReference>
<evidence type="ECO:0000313" key="4">
    <source>
        <dbReference type="EMBL" id="GAG01442.1"/>
    </source>
</evidence>
<dbReference type="InterPro" id="IPR003000">
    <property type="entry name" value="Sirtuin"/>
</dbReference>
<dbReference type="Gene3D" id="3.40.50.1220">
    <property type="entry name" value="TPP-binding domain"/>
    <property type="match status" value="1"/>
</dbReference>
<dbReference type="PANTHER" id="PTHR11085:SF10">
    <property type="entry name" value="NAD-DEPENDENT PROTEIN DEACYLASE SIRTUIN-5, MITOCHONDRIAL-RELATED"/>
    <property type="match status" value="1"/>
</dbReference>
<dbReference type="InterPro" id="IPR050134">
    <property type="entry name" value="NAD-dep_sirtuin_deacylases"/>
</dbReference>
<gene>
    <name evidence="4" type="ORF">S01H1_43667</name>
</gene>
<name>X0UQA0_9ZZZZ</name>